<dbReference type="AlphaFoldDB" id="A0A507FN65"/>
<dbReference type="OrthoDB" id="10267058at2759"/>
<dbReference type="InterPro" id="IPR029001">
    <property type="entry name" value="ITPase-like_fam"/>
</dbReference>
<gene>
    <name evidence="2" type="ORF">CcCBS67573_g01823</name>
</gene>
<comment type="caution">
    <text evidence="2">The sequence shown here is derived from an EMBL/GenBank/DDBJ whole genome shotgun (WGS) entry which is preliminary data.</text>
</comment>
<dbReference type="STRING" id="246404.A0A507FN65"/>
<dbReference type="PANTHER" id="PTHR43213">
    <property type="entry name" value="BIFUNCTIONAL DTTP/UTP PYROPHOSPHATASE/METHYLTRANSFERASE PROTEIN-RELATED"/>
    <property type="match status" value="1"/>
</dbReference>
<dbReference type="EMBL" id="QEAP01000033">
    <property type="protein sequence ID" value="TPX76898.1"/>
    <property type="molecule type" value="Genomic_DNA"/>
</dbReference>
<reference evidence="2 3" key="1">
    <citation type="journal article" date="2019" name="Sci. Rep.">
        <title>Comparative genomics of chytrid fungi reveal insights into the obligate biotrophic and pathogenic lifestyle of Synchytrium endobioticum.</title>
        <authorList>
            <person name="van de Vossenberg B.T.L.H."/>
            <person name="Warris S."/>
            <person name="Nguyen H.D.T."/>
            <person name="van Gent-Pelzer M.P.E."/>
            <person name="Joly D.L."/>
            <person name="van de Geest H.C."/>
            <person name="Bonants P.J.M."/>
            <person name="Smith D.S."/>
            <person name="Levesque C.A."/>
            <person name="van der Lee T.A.J."/>
        </authorList>
    </citation>
    <scope>NUCLEOTIDE SEQUENCE [LARGE SCALE GENOMIC DNA]</scope>
    <source>
        <strain evidence="2 3">CBS 675.73</strain>
    </source>
</reference>
<dbReference type="InterPro" id="IPR003697">
    <property type="entry name" value="Maf-like"/>
</dbReference>
<organism evidence="2 3">
    <name type="scientific">Chytriomyces confervae</name>
    <dbReference type="NCBI Taxonomy" id="246404"/>
    <lineage>
        <taxon>Eukaryota</taxon>
        <taxon>Fungi</taxon>
        <taxon>Fungi incertae sedis</taxon>
        <taxon>Chytridiomycota</taxon>
        <taxon>Chytridiomycota incertae sedis</taxon>
        <taxon>Chytridiomycetes</taxon>
        <taxon>Chytridiales</taxon>
        <taxon>Chytriomycetaceae</taxon>
        <taxon>Chytriomyces</taxon>
    </lineage>
</organism>
<dbReference type="SUPFAM" id="SSF52972">
    <property type="entry name" value="ITPase-like"/>
    <property type="match status" value="1"/>
</dbReference>
<dbReference type="Proteomes" id="UP000320333">
    <property type="component" value="Unassembled WGS sequence"/>
</dbReference>
<dbReference type="PIRSF" id="PIRSF006305">
    <property type="entry name" value="Maf"/>
    <property type="match status" value="1"/>
</dbReference>
<proteinExistence type="inferred from homology"/>
<keyword evidence="1" id="KW-0378">Hydrolase</keyword>
<keyword evidence="3" id="KW-1185">Reference proteome</keyword>
<evidence type="ECO:0000313" key="2">
    <source>
        <dbReference type="EMBL" id="TPX76898.1"/>
    </source>
</evidence>
<evidence type="ECO:0000256" key="1">
    <source>
        <dbReference type="ARBA" id="ARBA00022801"/>
    </source>
</evidence>
<accession>A0A507FN65</accession>
<protein>
    <submittedName>
        <fullName evidence="2">Uncharacterized protein</fullName>
    </submittedName>
</protein>
<name>A0A507FN65_9FUNG</name>
<sequence>MSQQSEHRFKLNLPSADFTFVLGSSSKSRALVLNKHQISYEVAVAEIDEKAIGDRDLDQPAELVLRIANAKADALIASGKLDALAPAIVVCCDQVAVYKGRIREKPENEAQAREYLTSYRTAPVETYGGVVVYNTLTGKRAATVDIAKQHFKFIPDDVIDALVALGRVYSCAGGFTIEDPLLVPYLGDTEGEDGGWDSIVGLSLTVVQRLIEQTK</sequence>
<dbReference type="HAMAP" id="MF_00528">
    <property type="entry name" value="Maf"/>
    <property type="match status" value="1"/>
</dbReference>
<dbReference type="PANTHER" id="PTHR43213:SF4">
    <property type="entry name" value="7-METHYL-GTP PYROPHOSPHATASE"/>
    <property type="match status" value="1"/>
</dbReference>
<dbReference type="Gene3D" id="3.90.950.10">
    <property type="match status" value="1"/>
</dbReference>
<dbReference type="Pfam" id="PF02545">
    <property type="entry name" value="Maf"/>
    <property type="match status" value="1"/>
</dbReference>
<evidence type="ECO:0000313" key="3">
    <source>
        <dbReference type="Proteomes" id="UP000320333"/>
    </source>
</evidence>
<dbReference type="GO" id="GO:0047429">
    <property type="term" value="F:nucleoside triphosphate diphosphatase activity"/>
    <property type="evidence" value="ECO:0007669"/>
    <property type="project" value="InterPro"/>
</dbReference>